<accession>A0A564U3F4</accession>
<keyword evidence="3" id="KW-1185">Reference proteome</keyword>
<name>A0A564U3F4_9FIRM</name>
<dbReference type="EMBL" id="CABHMY010000111">
    <property type="protein sequence ID" value="VUX13970.1"/>
    <property type="molecule type" value="Genomic_DNA"/>
</dbReference>
<proteinExistence type="predicted"/>
<dbReference type="Proteomes" id="UP000406184">
    <property type="component" value="Unassembled WGS sequence"/>
</dbReference>
<protein>
    <submittedName>
        <fullName evidence="2">Uncharacterized protein</fullName>
    </submittedName>
</protein>
<reference evidence="2 3" key="1">
    <citation type="submission" date="2019-07" db="EMBL/GenBank/DDBJ databases">
        <authorList>
            <person name="Hibberd C M."/>
            <person name="Gehrig L. J."/>
            <person name="Chang H.-W."/>
            <person name="Venkatesh S."/>
        </authorList>
    </citation>
    <scope>NUCLEOTIDE SEQUENCE [LARGE SCALE GENOMIC DNA]</scope>
    <source>
        <strain evidence="2">Faecalibacterium_prausnitzii_JG_BgPS064</strain>
    </source>
</reference>
<evidence type="ECO:0000313" key="3">
    <source>
        <dbReference type="Proteomes" id="UP000406184"/>
    </source>
</evidence>
<evidence type="ECO:0000256" key="1">
    <source>
        <dbReference type="SAM" id="MobiDB-lite"/>
    </source>
</evidence>
<feature type="compositionally biased region" description="Basic and acidic residues" evidence="1">
    <location>
        <begin position="37"/>
        <end position="55"/>
    </location>
</feature>
<gene>
    <name evidence="2" type="ORF">FPPS064S07_00949</name>
</gene>
<sequence>MDVELSWQTFACTGDILCYLDYRRQLAQQRLTAPAGEKTDGYHCDPGPCHERDPV</sequence>
<dbReference type="AlphaFoldDB" id="A0A564U3F4"/>
<feature type="region of interest" description="Disordered" evidence="1">
    <location>
        <begin position="34"/>
        <end position="55"/>
    </location>
</feature>
<organism evidence="2 3">
    <name type="scientific">Faecalibacterium prausnitzii</name>
    <dbReference type="NCBI Taxonomy" id="853"/>
    <lineage>
        <taxon>Bacteria</taxon>
        <taxon>Bacillati</taxon>
        <taxon>Bacillota</taxon>
        <taxon>Clostridia</taxon>
        <taxon>Eubacteriales</taxon>
        <taxon>Oscillospiraceae</taxon>
        <taxon>Faecalibacterium</taxon>
    </lineage>
</organism>
<evidence type="ECO:0000313" key="2">
    <source>
        <dbReference type="EMBL" id="VUX13970.1"/>
    </source>
</evidence>